<evidence type="ECO:0000256" key="5">
    <source>
        <dbReference type="ARBA" id="ARBA00023163"/>
    </source>
</evidence>
<dbReference type="RefSeq" id="WP_102070491.1">
    <property type="nucleotide sequence ID" value="NZ_PDNV01000008.1"/>
</dbReference>
<dbReference type="EMBL" id="PDNV01000008">
    <property type="protein sequence ID" value="PLC53221.1"/>
    <property type="molecule type" value="Genomic_DNA"/>
</dbReference>
<gene>
    <name evidence="7" type="ORF">CR155_13130</name>
</gene>
<dbReference type="Proteomes" id="UP000234328">
    <property type="component" value="Unassembled WGS sequence"/>
</dbReference>
<dbReference type="InterPro" id="IPR036388">
    <property type="entry name" value="WH-like_DNA-bd_sf"/>
</dbReference>
<dbReference type="CDD" id="cd00609">
    <property type="entry name" value="AAT_like"/>
    <property type="match status" value="1"/>
</dbReference>
<dbReference type="InterPro" id="IPR051446">
    <property type="entry name" value="HTH_trans_reg/aminotransferase"/>
</dbReference>
<dbReference type="PANTHER" id="PTHR46577">
    <property type="entry name" value="HTH-TYPE TRANSCRIPTIONAL REGULATORY PROTEIN GABR"/>
    <property type="match status" value="1"/>
</dbReference>
<dbReference type="Pfam" id="PF00155">
    <property type="entry name" value="Aminotran_1_2"/>
    <property type="match status" value="1"/>
</dbReference>
<dbReference type="GO" id="GO:0003700">
    <property type="term" value="F:DNA-binding transcription factor activity"/>
    <property type="evidence" value="ECO:0007669"/>
    <property type="project" value="InterPro"/>
</dbReference>
<accession>A0A2N4UDX9</accession>
<dbReference type="Gene3D" id="1.10.10.10">
    <property type="entry name" value="Winged helix-like DNA-binding domain superfamily/Winged helix DNA-binding domain"/>
    <property type="match status" value="1"/>
</dbReference>
<dbReference type="AlphaFoldDB" id="A0A2N4UDX9"/>
<dbReference type="PROSITE" id="PS50949">
    <property type="entry name" value="HTH_GNTR"/>
    <property type="match status" value="1"/>
</dbReference>
<sequence length="470" mass="50625">MNHLDLKLDRAAGISLAEQIRRGIVGAIEGGVLVPGARLPSWVDLAVQLGVARGTVKTAYERLSDAQMVVSSRAGGTRVAGHTAVLRPITGNTTSIDTDLRSALYQHFLPGPAVFQMGVPASDCFPVSLFARLRSRAAREEVDAPATYPDPRGEYELRREIAAHLALSRGVECQPSQIFISAGFSGALGIVLRVLQAEGRKAWVENPGFLLSRRALEISQLTTVPVPVDEEGMDVSYGEAYAPDAALALVTAGQQAPLGPTLSLARRVQLLEWARRADAWIIEDDYLGELQLRRRAAPALASLDRAGRVIHIGSFSKTISPSLRLGFAVVPANLVSRFEEVVACFASAPGPAVQMATAEFMREGHYMRHLRRMKRIYATRSNALLAALEARGFEAYPAGLAAVVRLPDGADDTTIAREAYAYGLAPAALSGMYCSPSTQRSGLLLGVATAIERQLPNACDRLHHLLREFS</sequence>
<dbReference type="SMART" id="SM00345">
    <property type="entry name" value="HTH_GNTR"/>
    <property type="match status" value="1"/>
</dbReference>
<dbReference type="SUPFAM" id="SSF46785">
    <property type="entry name" value="Winged helix' DNA-binding domain"/>
    <property type="match status" value="1"/>
</dbReference>
<dbReference type="InterPro" id="IPR004839">
    <property type="entry name" value="Aminotransferase_I/II_large"/>
</dbReference>
<comment type="caution">
    <text evidence="7">The sequence shown here is derived from an EMBL/GenBank/DDBJ whole genome shotgun (WGS) entry which is preliminary data.</text>
</comment>
<keyword evidence="4" id="KW-0238">DNA-binding</keyword>
<dbReference type="CDD" id="cd07377">
    <property type="entry name" value="WHTH_GntR"/>
    <property type="match status" value="1"/>
</dbReference>
<evidence type="ECO:0000256" key="2">
    <source>
        <dbReference type="ARBA" id="ARBA00022898"/>
    </source>
</evidence>
<keyword evidence="2" id="KW-0663">Pyridoxal phosphate</keyword>
<proteinExistence type="inferred from homology"/>
<dbReference type="Pfam" id="PF00392">
    <property type="entry name" value="GntR"/>
    <property type="match status" value="1"/>
</dbReference>
<dbReference type="InterPro" id="IPR000524">
    <property type="entry name" value="Tscrpt_reg_HTH_GntR"/>
</dbReference>
<evidence type="ECO:0000256" key="3">
    <source>
        <dbReference type="ARBA" id="ARBA00023015"/>
    </source>
</evidence>
<keyword evidence="3" id="KW-0805">Transcription regulation</keyword>
<dbReference type="GO" id="GO:0003677">
    <property type="term" value="F:DNA binding"/>
    <property type="evidence" value="ECO:0007669"/>
    <property type="project" value="UniProtKB-KW"/>
</dbReference>
<keyword evidence="8" id="KW-1185">Reference proteome</keyword>
<organism evidence="7 8">
    <name type="scientific">Pollutimonas nitritireducens</name>
    <dbReference type="NCBI Taxonomy" id="2045209"/>
    <lineage>
        <taxon>Bacteria</taxon>
        <taxon>Pseudomonadati</taxon>
        <taxon>Pseudomonadota</taxon>
        <taxon>Betaproteobacteria</taxon>
        <taxon>Burkholderiales</taxon>
        <taxon>Alcaligenaceae</taxon>
        <taxon>Pollutimonas</taxon>
    </lineage>
</organism>
<evidence type="ECO:0000256" key="4">
    <source>
        <dbReference type="ARBA" id="ARBA00023125"/>
    </source>
</evidence>
<dbReference type="InterPro" id="IPR015421">
    <property type="entry name" value="PyrdxlP-dep_Trfase_major"/>
</dbReference>
<dbReference type="InterPro" id="IPR036390">
    <property type="entry name" value="WH_DNA-bd_sf"/>
</dbReference>
<dbReference type="SUPFAM" id="SSF53383">
    <property type="entry name" value="PLP-dependent transferases"/>
    <property type="match status" value="1"/>
</dbReference>
<keyword evidence="5" id="KW-0804">Transcription</keyword>
<dbReference type="PANTHER" id="PTHR46577:SF1">
    <property type="entry name" value="HTH-TYPE TRANSCRIPTIONAL REGULATORY PROTEIN GABR"/>
    <property type="match status" value="1"/>
</dbReference>
<evidence type="ECO:0000313" key="8">
    <source>
        <dbReference type="Proteomes" id="UP000234328"/>
    </source>
</evidence>
<protein>
    <submittedName>
        <fullName evidence="7">GntR family transcriptional regulator</fullName>
    </submittedName>
</protein>
<evidence type="ECO:0000313" key="7">
    <source>
        <dbReference type="EMBL" id="PLC53221.1"/>
    </source>
</evidence>
<comment type="similarity">
    <text evidence="1">In the C-terminal section; belongs to the class-I pyridoxal-phosphate-dependent aminotransferase family.</text>
</comment>
<reference evidence="7 8" key="1">
    <citation type="submission" date="2017-10" db="EMBL/GenBank/DDBJ databases">
        <title>Two draft genome sequences of Pusillimonas sp. strains isolated from a nitrate- and radionuclide-contaminated groundwater in Russia.</title>
        <authorList>
            <person name="Grouzdev D.S."/>
            <person name="Tourova T.P."/>
            <person name="Goeva M.A."/>
            <person name="Babich T.L."/>
            <person name="Sokolova D.S."/>
            <person name="Abdullin R."/>
            <person name="Poltaraus A.B."/>
            <person name="Toshchakov S.V."/>
            <person name="Nazina T.N."/>
        </authorList>
    </citation>
    <scope>NUCLEOTIDE SEQUENCE [LARGE SCALE GENOMIC DNA]</scope>
    <source>
        <strain evidence="7 8">JR1/69-2-13</strain>
    </source>
</reference>
<dbReference type="Gene3D" id="3.40.640.10">
    <property type="entry name" value="Type I PLP-dependent aspartate aminotransferase-like (Major domain)"/>
    <property type="match status" value="1"/>
</dbReference>
<dbReference type="GO" id="GO:0030170">
    <property type="term" value="F:pyridoxal phosphate binding"/>
    <property type="evidence" value="ECO:0007669"/>
    <property type="project" value="InterPro"/>
</dbReference>
<name>A0A2N4UDX9_9BURK</name>
<dbReference type="OrthoDB" id="9804020at2"/>
<evidence type="ECO:0000256" key="1">
    <source>
        <dbReference type="ARBA" id="ARBA00005384"/>
    </source>
</evidence>
<dbReference type="InterPro" id="IPR015424">
    <property type="entry name" value="PyrdxlP-dep_Trfase"/>
</dbReference>
<evidence type="ECO:0000259" key="6">
    <source>
        <dbReference type="PROSITE" id="PS50949"/>
    </source>
</evidence>
<feature type="domain" description="HTH gntR-type" evidence="6">
    <location>
        <begin position="14"/>
        <end position="82"/>
    </location>
</feature>